<protein>
    <recommendedName>
        <fullName evidence="1">Aminopyrimidine aminohydrolase</fullName>
        <ecNumber evidence="1">3.5.99.2</ecNumber>
    </recommendedName>
</protein>
<comment type="catalytic activity">
    <reaction evidence="1">
        <text>4-amino-5-aminomethyl-2-methylpyrimidine + H2O = 4-amino-5-hydroxymethyl-2-methylpyrimidine + NH4(+)</text>
        <dbReference type="Rhea" id="RHEA:31799"/>
        <dbReference type="ChEBI" id="CHEBI:15377"/>
        <dbReference type="ChEBI" id="CHEBI:16892"/>
        <dbReference type="ChEBI" id="CHEBI:28938"/>
        <dbReference type="ChEBI" id="CHEBI:63416"/>
        <dbReference type="EC" id="3.5.99.2"/>
    </reaction>
</comment>
<reference evidence="3" key="1">
    <citation type="submission" date="2022-06" db="EMBL/GenBank/DDBJ databases">
        <title>Sneathiella actinostolidae sp. nov., isolated from a sea anemonein the Western Pacific Ocean.</title>
        <authorList>
            <person name="Wei M.J."/>
        </authorList>
    </citation>
    <scope>NUCLEOTIDE SEQUENCE</scope>
    <source>
        <strain evidence="3">PHK-P5</strain>
    </source>
</reference>
<dbReference type="Proteomes" id="UP001056291">
    <property type="component" value="Chromosome"/>
</dbReference>
<dbReference type="SUPFAM" id="SSF48613">
    <property type="entry name" value="Heme oxygenase-like"/>
    <property type="match status" value="1"/>
</dbReference>
<dbReference type="InterPro" id="IPR050967">
    <property type="entry name" value="Thiamine_Salvage_TenA"/>
</dbReference>
<keyword evidence="4" id="KW-1185">Reference proteome</keyword>
<feature type="domain" description="Thiaminase-2/PQQC" evidence="2">
    <location>
        <begin position="15"/>
        <end position="222"/>
    </location>
</feature>
<dbReference type="InterPro" id="IPR004305">
    <property type="entry name" value="Thiaminase-2/PQQC"/>
</dbReference>
<dbReference type="NCBIfam" id="TIGR04306">
    <property type="entry name" value="salvage_TenA"/>
    <property type="match status" value="1"/>
</dbReference>
<organism evidence="3 4">
    <name type="scientific">Sneathiella marina</name>
    <dbReference type="NCBI Taxonomy" id="2950108"/>
    <lineage>
        <taxon>Bacteria</taxon>
        <taxon>Pseudomonadati</taxon>
        <taxon>Pseudomonadota</taxon>
        <taxon>Alphaproteobacteria</taxon>
        <taxon>Sneathiellales</taxon>
        <taxon>Sneathiellaceae</taxon>
        <taxon>Sneathiella</taxon>
    </lineage>
</organism>
<dbReference type="PANTHER" id="PTHR43198">
    <property type="entry name" value="BIFUNCTIONAL TH2 PROTEIN"/>
    <property type="match status" value="1"/>
</dbReference>
<dbReference type="EC" id="3.5.99.2" evidence="1"/>
<dbReference type="InterPro" id="IPR027574">
    <property type="entry name" value="Thiaminase_II"/>
</dbReference>
<evidence type="ECO:0000313" key="3">
    <source>
        <dbReference type="EMBL" id="USG59962.1"/>
    </source>
</evidence>
<gene>
    <name evidence="3" type="primary">tenA</name>
    <name evidence="3" type="ORF">NBZ79_12320</name>
</gene>
<dbReference type="CDD" id="cd19367">
    <property type="entry name" value="TenA_C_ScTHI20-like"/>
    <property type="match status" value="1"/>
</dbReference>
<keyword evidence="1" id="KW-0378">Hydrolase</keyword>
<dbReference type="Pfam" id="PF03070">
    <property type="entry name" value="TENA_THI-4"/>
    <property type="match status" value="1"/>
</dbReference>
<evidence type="ECO:0000256" key="1">
    <source>
        <dbReference type="RuleBase" id="RU363093"/>
    </source>
</evidence>
<evidence type="ECO:0000259" key="2">
    <source>
        <dbReference type="Pfam" id="PF03070"/>
    </source>
</evidence>
<dbReference type="InterPro" id="IPR016084">
    <property type="entry name" value="Haem_Oase-like_multi-hlx"/>
</dbReference>
<comment type="function">
    <text evidence="1">Catalyzes an amino-pyrimidine hydrolysis reaction at the C5' of the pyrimidine moiety of thiamine compounds, a reaction that is part of a thiamine salvage pathway.</text>
</comment>
<evidence type="ECO:0000313" key="4">
    <source>
        <dbReference type="Proteomes" id="UP001056291"/>
    </source>
</evidence>
<comment type="pathway">
    <text evidence="1">Cofactor biosynthesis; thiamine diphosphate biosynthesis.</text>
</comment>
<dbReference type="PANTHER" id="PTHR43198:SF2">
    <property type="entry name" value="SI:CH1073-67J19.1-RELATED"/>
    <property type="match status" value="1"/>
</dbReference>
<accession>A0ABY4VZ49</accession>
<dbReference type="Gene3D" id="1.20.910.10">
    <property type="entry name" value="Heme oxygenase-like"/>
    <property type="match status" value="1"/>
</dbReference>
<comment type="similarity">
    <text evidence="1">Belongs to the TenA family.</text>
</comment>
<sequence length="224" mass="25963">MIKNGIFDRLKSENQDVWHAYTHHEFIAALQRGDLPKEMFQYYLKQDYVFLIHFARAYALAIFKSHSLAEMRTVSETLHGLINVEMDMHISYCKEWGIDVETLEHVEEAQENLAYTRYVLDRGMAGDVFDLLIALSPCVIGYGEIGARLKASPETVVEGNPYMSWIDMYASDDYQEVVKNTQAHLNELSARYMTDQRAPQISKIFRDATRLEVGFWQMGLDYRG</sequence>
<dbReference type="EMBL" id="CP098747">
    <property type="protein sequence ID" value="USG59962.1"/>
    <property type="molecule type" value="Genomic_DNA"/>
</dbReference>
<proteinExistence type="inferred from homology"/>
<dbReference type="RefSeq" id="WP_251932732.1">
    <property type="nucleotide sequence ID" value="NZ_CP098747.1"/>
</dbReference>
<name>A0ABY4VZ49_9PROT</name>
<comment type="catalytic activity">
    <reaction evidence="1">
        <text>thiamine + H2O = 5-(2-hydroxyethyl)-4-methylthiazole + 4-amino-5-hydroxymethyl-2-methylpyrimidine + H(+)</text>
        <dbReference type="Rhea" id="RHEA:17509"/>
        <dbReference type="ChEBI" id="CHEBI:15377"/>
        <dbReference type="ChEBI" id="CHEBI:15378"/>
        <dbReference type="ChEBI" id="CHEBI:16892"/>
        <dbReference type="ChEBI" id="CHEBI:17957"/>
        <dbReference type="ChEBI" id="CHEBI:18385"/>
        <dbReference type="EC" id="3.5.99.2"/>
    </reaction>
</comment>
<keyword evidence="1" id="KW-0784">Thiamine biosynthesis</keyword>